<dbReference type="GO" id="GO:0016787">
    <property type="term" value="F:hydrolase activity"/>
    <property type="evidence" value="ECO:0007669"/>
    <property type="project" value="UniProtKB-KW"/>
</dbReference>
<dbReference type="PROSITE" id="PS51194">
    <property type="entry name" value="HELICASE_CTER"/>
    <property type="match status" value="1"/>
</dbReference>
<dbReference type="PANTHER" id="PTHR47961">
    <property type="entry name" value="DNA POLYMERASE THETA, PUTATIVE (AFU_ORTHOLOGUE AFUA_1G05260)-RELATED"/>
    <property type="match status" value="1"/>
</dbReference>
<dbReference type="InterPro" id="IPR014001">
    <property type="entry name" value="Helicase_ATP-bd"/>
</dbReference>
<comment type="catalytic activity">
    <reaction evidence="5">
        <text>ATP + H2O = ADP + phosphate + H(+)</text>
        <dbReference type="Rhea" id="RHEA:13065"/>
        <dbReference type="ChEBI" id="CHEBI:15377"/>
        <dbReference type="ChEBI" id="CHEBI:15378"/>
        <dbReference type="ChEBI" id="CHEBI:30616"/>
        <dbReference type="ChEBI" id="CHEBI:43474"/>
        <dbReference type="ChEBI" id="CHEBI:456216"/>
        <dbReference type="EC" id="5.6.2.4"/>
    </reaction>
</comment>
<feature type="domain" description="Helicase ATP-binding" evidence="7">
    <location>
        <begin position="157"/>
        <end position="340"/>
    </location>
</feature>
<dbReference type="GO" id="GO:0005524">
    <property type="term" value="F:ATP binding"/>
    <property type="evidence" value="ECO:0007669"/>
    <property type="project" value="UniProtKB-KW"/>
</dbReference>
<evidence type="ECO:0000256" key="1">
    <source>
        <dbReference type="ARBA" id="ARBA00022741"/>
    </source>
</evidence>
<sequence length="966" mass="106400">MSFKSHGFETSIDVARRQQYHVAQLAGHKRPLTTTEEIPFVPKTEVRDGSASRLKPHGKLEIIESTPLESTRASLGPPPTRFTASRIQPGPASAVTAPGDEHKQKNTASVAIPGSSQNPLLSLRNPKYGLPDALTANFAALGVRNIYPWQASCLLARGLLSGERHLVYTAPTGGGKSLVADVLLLKRIIENPTKKAILVLPYVALVQEKLKWMRRIVQDVGKNVPDDEEEEEEGQEGLSFPRRRWKKLQKQIRVTGFFGGSRTTNTWADTDIAICTIEKANSLINTAIEECSIGDLGVVVLDELHMLDDEHRGYLLELMVTKLLLLQQDIQIVGMSATLSVGQLFISLPSHIAGRSNIAKNTEMLAQWMNARFFISTYRPVPIDEYLVYENVIYPAATSRQLFQTASKLTASTSASASASIQDTIPAHRTIEPSSYKELNNAATNAMVALAVETATEGYGALVFCGSRNACQIHASTISEAMPHTLDKEELSQRLDLVAELRSLACGLDPVLQHTIIKGTGFHHAGMTTEERELIAAAYDSGVLKILIATCSLAAGVNLPARRVIINGARMGRDLVGPAMLRQMCGRAGRKRKDDAGETYLICVKADLEAVCDLLDADMPAIESSLVPEKRGLKRALLEAIATGLVSGCEAIKEYVQCTLLYRTLDQKLAYSIMKSALQELVDEELLVSKEDEAYHATQLGQAVVASAFAPEDGLFVHEELKRAIQAFVMDGDMHVFYMFTPLQAAMSTSIDWQIFRDQLDLMDESGLRALQFVGVEPGFVNTMVQSGASLKEVTPEQIQKARIYRRAYAAFQLRDLSNEVPLSVIAQRYRIPRGTVQTLAQQCHGFAAGMVKFCQRMNWGMMAAVLDHMRDRLEAGARADLLEMAQVAFVKSWTARLLRENGFRNLRALAEAEPKDLVPVLMMVNPRKTQKSQLFPTEAERYAAKLLTKAETIVGSANKIWGKLK</sequence>
<dbReference type="InterPro" id="IPR050474">
    <property type="entry name" value="Hel308_SKI2-like"/>
</dbReference>
<feature type="domain" description="Helicase C-terminal" evidence="8">
    <location>
        <begin position="446"/>
        <end position="634"/>
    </location>
</feature>
<keyword evidence="3 9" id="KW-0347">Helicase</keyword>
<reference evidence="9" key="2">
    <citation type="journal article" date="2023" name="IMA Fungus">
        <title>Comparative genomic study of the Penicillium genus elucidates a diverse pangenome and 15 lateral gene transfer events.</title>
        <authorList>
            <person name="Petersen C."/>
            <person name="Sorensen T."/>
            <person name="Nielsen M.R."/>
            <person name="Sondergaard T.E."/>
            <person name="Sorensen J.L."/>
            <person name="Fitzpatrick D.A."/>
            <person name="Frisvad J.C."/>
            <person name="Nielsen K.L."/>
        </authorList>
    </citation>
    <scope>NUCLEOTIDE SEQUENCE</scope>
    <source>
        <strain evidence="9">IBT 30069</strain>
    </source>
</reference>
<dbReference type="OrthoDB" id="2320933at2759"/>
<dbReference type="InterPro" id="IPR036390">
    <property type="entry name" value="WH_DNA-bd_sf"/>
</dbReference>
<evidence type="ECO:0000256" key="5">
    <source>
        <dbReference type="ARBA" id="ARBA00048988"/>
    </source>
</evidence>
<dbReference type="SUPFAM" id="SSF52540">
    <property type="entry name" value="P-loop containing nucleoside triphosphate hydrolases"/>
    <property type="match status" value="1"/>
</dbReference>
<dbReference type="EMBL" id="JAPQKH010000003">
    <property type="protein sequence ID" value="KAJ5106260.1"/>
    <property type="molecule type" value="Genomic_DNA"/>
</dbReference>
<dbReference type="SMART" id="SM00487">
    <property type="entry name" value="DEXDc"/>
    <property type="match status" value="1"/>
</dbReference>
<dbReference type="Pfam" id="PF00270">
    <property type="entry name" value="DEAD"/>
    <property type="match status" value="2"/>
</dbReference>
<keyword evidence="4" id="KW-0067">ATP-binding</keyword>
<dbReference type="InterPro" id="IPR011545">
    <property type="entry name" value="DEAD/DEAH_box_helicase_dom"/>
</dbReference>
<keyword evidence="10" id="KW-1185">Reference proteome</keyword>
<feature type="compositionally biased region" description="Polar residues" evidence="6">
    <location>
        <begin position="106"/>
        <end position="116"/>
    </location>
</feature>
<evidence type="ECO:0000259" key="8">
    <source>
        <dbReference type="PROSITE" id="PS51194"/>
    </source>
</evidence>
<dbReference type="GO" id="GO:0003676">
    <property type="term" value="F:nucleic acid binding"/>
    <property type="evidence" value="ECO:0007669"/>
    <property type="project" value="InterPro"/>
</dbReference>
<evidence type="ECO:0000313" key="10">
    <source>
        <dbReference type="Proteomes" id="UP001149165"/>
    </source>
</evidence>
<dbReference type="PROSITE" id="PS51192">
    <property type="entry name" value="HELICASE_ATP_BIND_1"/>
    <property type="match status" value="1"/>
</dbReference>
<keyword evidence="2" id="KW-0378">Hydrolase</keyword>
<dbReference type="InterPro" id="IPR027417">
    <property type="entry name" value="P-loop_NTPase"/>
</dbReference>
<dbReference type="FunFam" id="1.10.3380.20:FF:000005">
    <property type="entry name" value="DNA-directed DNA polymerase theta, putative"/>
    <property type="match status" value="1"/>
</dbReference>
<dbReference type="InterPro" id="IPR048960">
    <property type="entry name" value="POLQ-like_helical"/>
</dbReference>
<dbReference type="Pfam" id="PF21099">
    <property type="entry name" value="POLQ_helical"/>
    <property type="match status" value="1"/>
</dbReference>
<evidence type="ECO:0000256" key="2">
    <source>
        <dbReference type="ARBA" id="ARBA00022801"/>
    </source>
</evidence>
<evidence type="ECO:0000259" key="7">
    <source>
        <dbReference type="PROSITE" id="PS51192"/>
    </source>
</evidence>
<keyword evidence="1" id="KW-0547">Nucleotide-binding</keyword>
<dbReference type="CDD" id="cd18026">
    <property type="entry name" value="DEXHc_POLQ-like"/>
    <property type="match status" value="1"/>
</dbReference>
<dbReference type="Pfam" id="PF00271">
    <property type="entry name" value="Helicase_C"/>
    <property type="match status" value="1"/>
</dbReference>
<dbReference type="SUPFAM" id="SSF46785">
    <property type="entry name" value="Winged helix' DNA-binding domain"/>
    <property type="match status" value="1"/>
</dbReference>
<dbReference type="GO" id="GO:0043138">
    <property type="term" value="F:3'-5' DNA helicase activity"/>
    <property type="evidence" value="ECO:0007669"/>
    <property type="project" value="UniProtKB-EC"/>
</dbReference>
<dbReference type="PANTHER" id="PTHR47961:SF6">
    <property type="entry name" value="DNA-DIRECTED DNA POLYMERASE"/>
    <property type="match status" value="1"/>
</dbReference>
<dbReference type="CDD" id="cd18795">
    <property type="entry name" value="SF2_C_Ski2"/>
    <property type="match status" value="1"/>
</dbReference>
<dbReference type="SUPFAM" id="SSF158702">
    <property type="entry name" value="Sec63 N-terminal domain-like"/>
    <property type="match status" value="1"/>
</dbReference>
<dbReference type="Gene3D" id="3.40.50.300">
    <property type="entry name" value="P-loop containing nucleotide triphosphate hydrolases"/>
    <property type="match status" value="2"/>
</dbReference>
<dbReference type="InterPro" id="IPR057220">
    <property type="entry name" value="DUF7898"/>
</dbReference>
<name>A0A9W9KH38_9EURO</name>
<dbReference type="InterPro" id="IPR001650">
    <property type="entry name" value="Helicase_C-like"/>
</dbReference>
<evidence type="ECO:0000313" key="9">
    <source>
        <dbReference type="EMBL" id="KAJ5106260.1"/>
    </source>
</evidence>
<proteinExistence type="predicted"/>
<accession>A0A9W9KH38</accession>
<gene>
    <name evidence="9" type="ORF">N7456_002935</name>
</gene>
<dbReference type="Pfam" id="PF25453">
    <property type="entry name" value="DUF7898"/>
    <property type="match status" value="1"/>
</dbReference>
<evidence type="ECO:0000256" key="4">
    <source>
        <dbReference type="ARBA" id="ARBA00022840"/>
    </source>
</evidence>
<organism evidence="9 10">
    <name type="scientific">Penicillium angulare</name>
    <dbReference type="NCBI Taxonomy" id="116970"/>
    <lineage>
        <taxon>Eukaryota</taxon>
        <taxon>Fungi</taxon>
        <taxon>Dikarya</taxon>
        <taxon>Ascomycota</taxon>
        <taxon>Pezizomycotina</taxon>
        <taxon>Eurotiomycetes</taxon>
        <taxon>Eurotiomycetidae</taxon>
        <taxon>Eurotiales</taxon>
        <taxon>Aspergillaceae</taxon>
        <taxon>Penicillium</taxon>
    </lineage>
</organism>
<evidence type="ECO:0000256" key="3">
    <source>
        <dbReference type="ARBA" id="ARBA00022806"/>
    </source>
</evidence>
<dbReference type="Gene3D" id="1.10.3380.20">
    <property type="match status" value="1"/>
</dbReference>
<evidence type="ECO:0000256" key="6">
    <source>
        <dbReference type="SAM" id="MobiDB-lite"/>
    </source>
</evidence>
<reference evidence="9" key="1">
    <citation type="submission" date="2022-11" db="EMBL/GenBank/DDBJ databases">
        <authorList>
            <person name="Petersen C."/>
        </authorList>
    </citation>
    <scope>NUCLEOTIDE SEQUENCE</scope>
    <source>
        <strain evidence="9">IBT 30069</strain>
    </source>
</reference>
<dbReference type="Pfam" id="PF20470">
    <property type="entry name" value="HTH_61"/>
    <property type="match status" value="1"/>
</dbReference>
<comment type="caution">
    <text evidence="9">The sequence shown here is derived from an EMBL/GenBank/DDBJ whole genome shotgun (WGS) entry which is preliminary data.</text>
</comment>
<feature type="region of interest" description="Disordered" evidence="6">
    <location>
        <begin position="69"/>
        <end position="116"/>
    </location>
</feature>
<dbReference type="InterPro" id="IPR046931">
    <property type="entry name" value="HTH_61"/>
</dbReference>
<dbReference type="SMART" id="SM00490">
    <property type="entry name" value="HELICc"/>
    <property type="match status" value="1"/>
</dbReference>
<protein>
    <submittedName>
        <fullName evidence="9">Helicase C-terminal</fullName>
    </submittedName>
</protein>
<dbReference type="AlphaFoldDB" id="A0A9W9KH38"/>
<dbReference type="Proteomes" id="UP001149165">
    <property type="component" value="Unassembled WGS sequence"/>
</dbReference>